<dbReference type="Pfam" id="PF07727">
    <property type="entry name" value="RVT_2"/>
    <property type="match status" value="1"/>
</dbReference>
<dbReference type="InterPro" id="IPR043502">
    <property type="entry name" value="DNA/RNA_pol_sf"/>
</dbReference>
<feature type="compositionally biased region" description="Pro residues" evidence="1">
    <location>
        <begin position="1"/>
        <end position="15"/>
    </location>
</feature>
<dbReference type="AlphaFoldDB" id="A0AAP0CSN7"/>
<gene>
    <name evidence="3" type="ORF">SSX86_020199</name>
</gene>
<feature type="region of interest" description="Disordered" evidence="1">
    <location>
        <begin position="502"/>
        <end position="525"/>
    </location>
</feature>
<dbReference type="Proteomes" id="UP001408789">
    <property type="component" value="Unassembled WGS sequence"/>
</dbReference>
<evidence type="ECO:0000313" key="4">
    <source>
        <dbReference type="Proteomes" id="UP001408789"/>
    </source>
</evidence>
<dbReference type="EMBL" id="JBCNJP010000020">
    <property type="protein sequence ID" value="KAK9059497.1"/>
    <property type="molecule type" value="Genomic_DNA"/>
</dbReference>
<protein>
    <recommendedName>
        <fullName evidence="2">Reverse transcriptase Ty1/copia-type domain-containing protein</fullName>
    </recommendedName>
</protein>
<sequence>MQPPVPQHPPPPMHTPSPSMQTQASHAPSPAHATSLTPPPSPVPSASSPPTPPVFSPSSSSQSSPTVEPEPITTTPSATSDTTNPSPRPTTRTRVPNPKYFNDQFVNCTTAHPISPSLVPNTYLQASKDPLWRKAMDDEYNALIHNHTWELVPASTHNPIGCKWIFRIKRHPDGTVDKYKARLVAKGFHQQYGKDYFDTFSPVTKPVTIRTVLSIALSRNWSLRQLDVNNAFLHGHLQEEVYMTQRPGYSDPNKPNHLCKLTRSLYGLKQAPRAWYLALTSFLQETGFKKSLADASLFIYNANGVVCYFMVYVDDIILTANDQTFADTFVSNLAARFSIKDLGYPSHFLGVELIPTTNGLFLSQHRHIFDLLVTHNMDGAKPVQTPLCTSQALTLEDGTAHVDPTPYRQLVGSLQYLAFTRPDIAFAVNKLAQFMHQPTQTHWQALKRLLRYLKGTVYHGLFLNKKSPLTLAAFSDSDWGGSLPPVGLLPGIFFIWAQTSSPGNPPGRNPSLGLPRRPNTRPLPMPRPNLRGFKISYRSLVFTSKVLPRYIVIIRVPPMSAPIQFTTRG</sequence>
<feature type="domain" description="Reverse transcriptase Ty1/copia-type" evidence="2">
    <location>
        <begin position="146"/>
        <end position="387"/>
    </location>
</feature>
<comment type="caution">
    <text evidence="3">The sequence shown here is derived from an EMBL/GenBank/DDBJ whole genome shotgun (WGS) entry which is preliminary data.</text>
</comment>
<organism evidence="3 4">
    <name type="scientific">Deinandra increscens subsp. villosa</name>
    <dbReference type="NCBI Taxonomy" id="3103831"/>
    <lineage>
        <taxon>Eukaryota</taxon>
        <taxon>Viridiplantae</taxon>
        <taxon>Streptophyta</taxon>
        <taxon>Embryophyta</taxon>
        <taxon>Tracheophyta</taxon>
        <taxon>Spermatophyta</taxon>
        <taxon>Magnoliopsida</taxon>
        <taxon>eudicotyledons</taxon>
        <taxon>Gunneridae</taxon>
        <taxon>Pentapetalae</taxon>
        <taxon>asterids</taxon>
        <taxon>campanulids</taxon>
        <taxon>Asterales</taxon>
        <taxon>Asteraceae</taxon>
        <taxon>Asteroideae</taxon>
        <taxon>Heliantheae alliance</taxon>
        <taxon>Madieae</taxon>
        <taxon>Madiinae</taxon>
        <taxon>Deinandra</taxon>
    </lineage>
</organism>
<keyword evidence="4" id="KW-1185">Reference proteome</keyword>
<evidence type="ECO:0000313" key="3">
    <source>
        <dbReference type="EMBL" id="KAK9059497.1"/>
    </source>
</evidence>
<name>A0AAP0CSN7_9ASTR</name>
<dbReference type="InterPro" id="IPR013103">
    <property type="entry name" value="RVT_2"/>
</dbReference>
<dbReference type="SUPFAM" id="SSF56672">
    <property type="entry name" value="DNA/RNA polymerases"/>
    <property type="match status" value="1"/>
</dbReference>
<dbReference type="PANTHER" id="PTHR11439:SF450">
    <property type="entry name" value="REVERSE TRANSCRIPTASE TY1_COPIA-TYPE DOMAIN-CONTAINING PROTEIN"/>
    <property type="match status" value="1"/>
</dbReference>
<feature type="region of interest" description="Disordered" evidence="1">
    <location>
        <begin position="1"/>
        <end position="99"/>
    </location>
</feature>
<dbReference type="PRINTS" id="PR01217">
    <property type="entry name" value="PRICHEXTENSN"/>
</dbReference>
<proteinExistence type="predicted"/>
<reference evidence="3 4" key="1">
    <citation type="submission" date="2024-04" db="EMBL/GenBank/DDBJ databases">
        <title>The reference genome of an endangered Asteraceae, Deinandra increscens subsp. villosa, native to the Central Coast of California.</title>
        <authorList>
            <person name="Guilliams M."/>
            <person name="Hasenstab-Lehman K."/>
            <person name="Meyer R."/>
            <person name="Mcevoy S."/>
        </authorList>
    </citation>
    <scope>NUCLEOTIDE SEQUENCE [LARGE SCALE GENOMIC DNA]</scope>
    <source>
        <tissue evidence="3">Leaf</tissue>
    </source>
</reference>
<evidence type="ECO:0000259" key="2">
    <source>
        <dbReference type="Pfam" id="PF07727"/>
    </source>
</evidence>
<feature type="compositionally biased region" description="Low complexity" evidence="1">
    <location>
        <begin position="56"/>
        <end position="98"/>
    </location>
</feature>
<accession>A0AAP0CSN7</accession>
<feature type="compositionally biased region" description="Low complexity" evidence="1">
    <location>
        <begin position="16"/>
        <end position="36"/>
    </location>
</feature>
<evidence type="ECO:0000256" key="1">
    <source>
        <dbReference type="SAM" id="MobiDB-lite"/>
    </source>
</evidence>
<feature type="compositionally biased region" description="Pro residues" evidence="1">
    <location>
        <begin position="37"/>
        <end position="55"/>
    </location>
</feature>
<dbReference type="PANTHER" id="PTHR11439">
    <property type="entry name" value="GAG-POL-RELATED RETROTRANSPOSON"/>
    <property type="match status" value="1"/>
</dbReference>